<dbReference type="Gene3D" id="3.40.605.10">
    <property type="entry name" value="Aldehyde Dehydrogenase, Chain A, domain 1"/>
    <property type="match status" value="1"/>
</dbReference>
<comment type="caution">
    <text evidence="4">The sequence shown here is derived from an EMBL/GenBank/DDBJ whole genome shotgun (WGS) entry which is preliminary data.</text>
</comment>
<sequence>MPTTPVAEARPKNTEETAFKRTQFANLPGGAFFEGKWHSADMTLEVRDPEDGVLLGRVCSSTSQDVERAIAHIHRQLQWEDWPLRDRREALEKAVVLLGEQAERFANIIAAESSKTIGEAEREVRRCAETLRLSAAASGELLGETLGFEDSMAGAGKIGWYSRKPVGIVAAITPFNDPLNLVAHKLGPALIGGNGVVLKPSRRTPLTGLALVKLLLEAGVPSGRIAAIVSGPGVSEALVTDPRVDLISFTGGPATAERIAAAAGGKKILSELGGNNATIVCADADAEAAAEAIVAGAFGVAGQNCLSVQRVYVHTSLFDSVLELVTARTRELKTGPKLDRGTDVGPLISEAEARRVEEWVEEAKAAGATVHAGGQRRGAYYQPTVLADVPSACRVIRDEVFGPVVSILPFIEVQDAVFAANATEYGLQAGVFTRSIDLALQIAEKLHVGSVAINETSDVRIDSMPFGGFKKSGVGREGVRHAVREMTEPKNTIINIAGAPMQRQRPAATPEWSASS</sequence>
<evidence type="ECO:0000313" key="4">
    <source>
        <dbReference type="EMBL" id="TDL38822.1"/>
    </source>
</evidence>
<dbReference type="PANTHER" id="PTHR42991:SF1">
    <property type="entry name" value="ALDEHYDE DEHYDROGENASE"/>
    <property type="match status" value="1"/>
</dbReference>
<evidence type="ECO:0000313" key="5">
    <source>
        <dbReference type="Proteomes" id="UP000294621"/>
    </source>
</evidence>
<dbReference type="PANTHER" id="PTHR42991">
    <property type="entry name" value="ALDEHYDE DEHYDROGENASE"/>
    <property type="match status" value="1"/>
</dbReference>
<dbReference type="AlphaFoldDB" id="A0A4R5Y6T3"/>
<dbReference type="Gene3D" id="3.40.309.10">
    <property type="entry name" value="Aldehyde Dehydrogenase, Chain A, domain 2"/>
    <property type="match status" value="1"/>
</dbReference>
<dbReference type="Pfam" id="PF00171">
    <property type="entry name" value="Aldedh"/>
    <property type="match status" value="1"/>
</dbReference>
<dbReference type="Proteomes" id="UP000294621">
    <property type="component" value="Unassembled WGS sequence"/>
</dbReference>
<comment type="similarity">
    <text evidence="1">Belongs to the aldehyde dehydrogenase family.</text>
</comment>
<dbReference type="EMBL" id="SMZQ01000003">
    <property type="protein sequence ID" value="TDL38822.1"/>
    <property type="molecule type" value="Genomic_DNA"/>
</dbReference>
<dbReference type="InterPro" id="IPR015590">
    <property type="entry name" value="Aldehyde_DH_dom"/>
</dbReference>
<evidence type="ECO:0000259" key="3">
    <source>
        <dbReference type="Pfam" id="PF00171"/>
    </source>
</evidence>
<proteinExistence type="inferred from homology"/>
<evidence type="ECO:0000256" key="2">
    <source>
        <dbReference type="ARBA" id="ARBA00023002"/>
    </source>
</evidence>
<feature type="domain" description="Aldehyde dehydrogenase" evidence="3">
    <location>
        <begin position="40"/>
        <end position="491"/>
    </location>
</feature>
<dbReference type="InterPro" id="IPR016162">
    <property type="entry name" value="Ald_DH_N"/>
</dbReference>
<dbReference type="OrthoDB" id="6882680at2"/>
<protein>
    <submittedName>
        <fullName evidence="4">Aldehyde dehydrogenase family protein</fullName>
    </submittedName>
</protein>
<accession>A0A4R5Y6T3</accession>
<dbReference type="FunFam" id="3.40.309.10:FF:000009">
    <property type="entry name" value="Aldehyde dehydrogenase A"/>
    <property type="match status" value="1"/>
</dbReference>
<dbReference type="RefSeq" id="WP_133347889.1">
    <property type="nucleotide sequence ID" value="NZ_SMZQ01000003.1"/>
</dbReference>
<dbReference type="SUPFAM" id="SSF53720">
    <property type="entry name" value="ALDH-like"/>
    <property type="match status" value="1"/>
</dbReference>
<gene>
    <name evidence="4" type="ORF">E2R57_07750</name>
</gene>
<dbReference type="InterPro" id="IPR016163">
    <property type="entry name" value="Ald_DH_C"/>
</dbReference>
<organism evidence="4 5">
    <name type="scientific">Arthrobacter nitrophenolicus</name>
    <dbReference type="NCBI Taxonomy" id="683150"/>
    <lineage>
        <taxon>Bacteria</taxon>
        <taxon>Bacillati</taxon>
        <taxon>Actinomycetota</taxon>
        <taxon>Actinomycetes</taxon>
        <taxon>Micrococcales</taxon>
        <taxon>Micrococcaceae</taxon>
        <taxon>Arthrobacter</taxon>
    </lineage>
</organism>
<keyword evidence="2" id="KW-0560">Oxidoreductase</keyword>
<evidence type="ECO:0000256" key="1">
    <source>
        <dbReference type="ARBA" id="ARBA00009986"/>
    </source>
</evidence>
<dbReference type="GO" id="GO:0008911">
    <property type="term" value="F:lactaldehyde dehydrogenase (NAD+) activity"/>
    <property type="evidence" value="ECO:0007669"/>
    <property type="project" value="TreeGrafter"/>
</dbReference>
<dbReference type="InterPro" id="IPR051020">
    <property type="entry name" value="ALDH-related_metabolic_enz"/>
</dbReference>
<dbReference type="InterPro" id="IPR016161">
    <property type="entry name" value="Ald_DH/histidinol_DH"/>
</dbReference>
<reference evidence="4 5" key="1">
    <citation type="submission" date="2019-03" db="EMBL/GenBank/DDBJ databases">
        <title>Genome Sequencing and Assembly of Various Microbes Isolated from Partially Reclaimed Soil and Acid Mine Drainage (AMD) Site.</title>
        <authorList>
            <person name="Steinbock B."/>
            <person name="Bechtold R."/>
            <person name="Sevigny J.L."/>
            <person name="Thomas D."/>
            <person name="Cuthill L.R."/>
            <person name="Aveiro Johannsen E.J."/>
            <person name="Thomas K."/>
            <person name="Ghosh A."/>
        </authorList>
    </citation>
    <scope>NUCLEOTIDE SEQUENCE [LARGE SCALE GENOMIC DNA]</scope>
    <source>
        <strain evidence="4 5">S-A1</strain>
    </source>
</reference>
<name>A0A4R5Y6T3_9MICC</name>